<evidence type="ECO:0000313" key="2">
    <source>
        <dbReference type="EMBL" id="EDO48083.1"/>
    </source>
</evidence>
<dbReference type="FunFam" id="2.60.120.260:FF:000016">
    <property type="entry name" value="Contactin-associated protein-like 4 isoform 1"/>
    <property type="match status" value="1"/>
</dbReference>
<dbReference type="EMBL" id="DS469515">
    <property type="protein sequence ID" value="EDO48083.1"/>
    <property type="molecule type" value="Genomic_DNA"/>
</dbReference>
<gene>
    <name evidence="2" type="ORF">NEMVEDRAFT_v1g84656</name>
</gene>
<evidence type="ECO:0000313" key="3">
    <source>
        <dbReference type="Proteomes" id="UP000001593"/>
    </source>
</evidence>
<dbReference type="CDD" id="cd00057">
    <property type="entry name" value="FA58C"/>
    <property type="match status" value="1"/>
</dbReference>
<dbReference type="Pfam" id="PF00754">
    <property type="entry name" value="F5_F8_type_C"/>
    <property type="match status" value="1"/>
</dbReference>
<dbReference type="OMA" id="MFTANTD"/>
<dbReference type="SMART" id="SM00231">
    <property type="entry name" value="FA58C"/>
    <property type="match status" value="1"/>
</dbReference>
<accession>A7RK15</accession>
<dbReference type="PROSITE" id="PS50022">
    <property type="entry name" value="FA58C_3"/>
    <property type="match status" value="1"/>
</dbReference>
<feature type="domain" description="F5/8 type C" evidence="1">
    <location>
        <begin position="1"/>
        <end position="149"/>
    </location>
</feature>
<protein>
    <recommendedName>
        <fullName evidence="1">F5/8 type C domain-containing protein</fullName>
    </recommendedName>
</protein>
<dbReference type="eggNOG" id="ENOG502QU6Y">
    <property type="taxonomic scope" value="Eukaryota"/>
</dbReference>
<dbReference type="Gene3D" id="2.60.120.260">
    <property type="entry name" value="Galactose-binding domain-like"/>
    <property type="match status" value="1"/>
</dbReference>
<organism evidence="2 3">
    <name type="scientific">Nematostella vectensis</name>
    <name type="common">Starlet sea anemone</name>
    <dbReference type="NCBI Taxonomy" id="45351"/>
    <lineage>
        <taxon>Eukaryota</taxon>
        <taxon>Metazoa</taxon>
        <taxon>Cnidaria</taxon>
        <taxon>Anthozoa</taxon>
        <taxon>Hexacorallia</taxon>
        <taxon>Actiniaria</taxon>
        <taxon>Edwardsiidae</taxon>
        <taxon>Nematostella</taxon>
    </lineage>
</organism>
<proteinExistence type="predicted"/>
<dbReference type="Proteomes" id="UP000001593">
    <property type="component" value="Unassembled WGS sequence"/>
</dbReference>
<sequence>PLGMRNKRIHNNQITASSQYDKNHAPYLARLFAKRRGRFMGAWSAKVNNRHQWLQIDLGRTMRLEGIATQGREDANQWVRQFWLYYSMDKVYFSEVRQWFDNKKVFNGNYDRFVVVINKFRRPLNGRYFRVHPVTWRRRISMRVEFYGCVTGI</sequence>
<dbReference type="InterPro" id="IPR008979">
    <property type="entry name" value="Galactose-bd-like_sf"/>
</dbReference>
<dbReference type="PhylomeDB" id="A7RK15"/>
<dbReference type="PANTHER" id="PTHR24543">
    <property type="entry name" value="MULTICOPPER OXIDASE-RELATED"/>
    <property type="match status" value="1"/>
</dbReference>
<dbReference type="AlphaFoldDB" id="A7RK15"/>
<dbReference type="PANTHER" id="PTHR24543:SF325">
    <property type="entry name" value="F5_8 TYPE C DOMAIN-CONTAINING PROTEIN"/>
    <property type="match status" value="1"/>
</dbReference>
<reference evidence="2 3" key="1">
    <citation type="journal article" date="2007" name="Science">
        <title>Sea anemone genome reveals ancestral eumetazoan gene repertoire and genomic organization.</title>
        <authorList>
            <person name="Putnam N.H."/>
            <person name="Srivastava M."/>
            <person name="Hellsten U."/>
            <person name="Dirks B."/>
            <person name="Chapman J."/>
            <person name="Salamov A."/>
            <person name="Terry A."/>
            <person name="Shapiro H."/>
            <person name="Lindquist E."/>
            <person name="Kapitonov V.V."/>
            <person name="Jurka J."/>
            <person name="Genikhovich G."/>
            <person name="Grigoriev I.V."/>
            <person name="Lucas S.M."/>
            <person name="Steele R.E."/>
            <person name="Finnerty J.R."/>
            <person name="Technau U."/>
            <person name="Martindale M.Q."/>
            <person name="Rokhsar D.S."/>
        </authorList>
    </citation>
    <scope>NUCLEOTIDE SEQUENCE [LARGE SCALE GENOMIC DNA]</scope>
    <source>
        <strain evidence="3">CH2 X CH6</strain>
    </source>
</reference>
<dbReference type="SUPFAM" id="SSF49785">
    <property type="entry name" value="Galactose-binding domain-like"/>
    <property type="match status" value="1"/>
</dbReference>
<dbReference type="PROSITE" id="PS01285">
    <property type="entry name" value="FA58C_1"/>
    <property type="match status" value="1"/>
</dbReference>
<dbReference type="STRING" id="45351.A7RK15"/>
<feature type="non-terminal residue" evidence="2">
    <location>
        <position position="1"/>
    </location>
</feature>
<name>A7RK15_NEMVE</name>
<dbReference type="InterPro" id="IPR000421">
    <property type="entry name" value="FA58C"/>
</dbReference>
<dbReference type="HOGENOM" id="CLU_030066_1_2_1"/>
<dbReference type="InParanoid" id="A7RK15"/>
<keyword evidence="3" id="KW-1185">Reference proteome</keyword>
<evidence type="ECO:0000259" key="1">
    <source>
        <dbReference type="PROSITE" id="PS50022"/>
    </source>
</evidence>